<organism evidence="1 2">
    <name type="scientific">Microbispora rosea</name>
    <dbReference type="NCBI Taxonomy" id="58117"/>
    <lineage>
        <taxon>Bacteria</taxon>
        <taxon>Bacillati</taxon>
        <taxon>Actinomycetota</taxon>
        <taxon>Actinomycetes</taxon>
        <taxon>Streptosporangiales</taxon>
        <taxon>Streptosporangiaceae</taxon>
        <taxon>Microbispora</taxon>
    </lineage>
</organism>
<name>A0A1N7GI80_9ACTN</name>
<evidence type="ECO:0000313" key="2">
    <source>
        <dbReference type="Proteomes" id="UP000186096"/>
    </source>
</evidence>
<sequence>MSHPAGITLVALGVLVIVFTAAELDLRLGEHDDDDDVRAAQAWPSSSSAASRFPVRVERSNIARSVSGRAASALRTLAARSLIRARLGRPVLPKGVTMMKVTYSVTVSAVARSGTRPRSAHQAVKADQSAA</sequence>
<dbReference type="STRING" id="58117.SAMN05421833_12952"/>
<gene>
    <name evidence="1" type="ORF">SAMN05421833_12952</name>
</gene>
<reference evidence="2" key="1">
    <citation type="submission" date="2017-01" db="EMBL/GenBank/DDBJ databases">
        <authorList>
            <person name="Varghese N."/>
            <person name="Submissions S."/>
        </authorList>
    </citation>
    <scope>NUCLEOTIDE SEQUENCE [LARGE SCALE GENOMIC DNA]</scope>
    <source>
        <strain evidence="2">ATCC 12950</strain>
    </source>
</reference>
<dbReference type="EMBL" id="FTNI01000029">
    <property type="protein sequence ID" value="SIS12303.1"/>
    <property type="molecule type" value="Genomic_DNA"/>
</dbReference>
<accession>A0A1N7GI80</accession>
<dbReference type="RefSeq" id="WP_143734635.1">
    <property type="nucleotide sequence ID" value="NZ_FTNI01000029.1"/>
</dbReference>
<proteinExistence type="predicted"/>
<dbReference type="Proteomes" id="UP000186096">
    <property type="component" value="Unassembled WGS sequence"/>
</dbReference>
<dbReference type="AlphaFoldDB" id="A0A1N7GI80"/>
<evidence type="ECO:0000313" key="1">
    <source>
        <dbReference type="EMBL" id="SIS12303.1"/>
    </source>
</evidence>
<protein>
    <submittedName>
        <fullName evidence="1">Uncharacterized protein</fullName>
    </submittedName>
</protein>
<keyword evidence="2" id="KW-1185">Reference proteome</keyword>